<dbReference type="OrthoDB" id="9800193at2"/>
<protein>
    <submittedName>
        <fullName evidence="3">GNAT family N-acetyltransferase</fullName>
    </submittedName>
</protein>
<dbReference type="SUPFAM" id="SSF55729">
    <property type="entry name" value="Acyl-CoA N-acyltransferases (Nat)"/>
    <property type="match status" value="1"/>
</dbReference>
<evidence type="ECO:0000313" key="4">
    <source>
        <dbReference type="Proteomes" id="UP000290365"/>
    </source>
</evidence>
<evidence type="ECO:0000256" key="1">
    <source>
        <dbReference type="ARBA" id="ARBA00022679"/>
    </source>
</evidence>
<organism evidence="3 4">
    <name type="scientific">Ktedonosporobacter rubrisoli</name>
    <dbReference type="NCBI Taxonomy" id="2509675"/>
    <lineage>
        <taxon>Bacteria</taxon>
        <taxon>Bacillati</taxon>
        <taxon>Chloroflexota</taxon>
        <taxon>Ktedonobacteria</taxon>
        <taxon>Ktedonobacterales</taxon>
        <taxon>Ktedonosporobacteraceae</taxon>
        <taxon>Ktedonosporobacter</taxon>
    </lineage>
</organism>
<sequence length="144" mass="16418">MEVFIREIEKKDYPVVLSLWNDEIGNKRVTAQNIAPHYDRVKNDDNYKTFVAVVDNDVVGFVASVQAYAVGFEEKQMQITGIAVKSDINNKGIGTKLIQFIEKYAQDKGIVSIYLCCGVQRTNAHAFYKRNGYDNHSWCFGKKL</sequence>
<keyword evidence="4" id="KW-1185">Reference proteome</keyword>
<feature type="domain" description="N-acetyltransferase" evidence="2">
    <location>
        <begin position="3"/>
        <end position="144"/>
    </location>
</feature>
<accession>A0A4P6K2A2</accession>
<dbReference type="PANTHER" id="PTHR13947:SF37">
    <property type="entry name" value="LD18367P"/>
    <property type="match status" value="1"/>
</dbReference>
<dbReference type="Gene3D" id="3.40.630.30">
    <property type="match status" value="1"/>
</dbReference>
<dbReference type="Pfam" id="PF00583">
    <property type="entry name" value="Acetyltransf_1"/>
    <property type="match status" value="1"/>
</dbReference>
<dbReference type="RefSeq" id="WP_129893034.1">
    <property type="nucleotide sequence ID" value="NZ_CP035758.1"/>
</dbReference>
<dbReference type="KEGG" id="kbs:EPA93_40745"/>
<dbReference type="GO" id="GO:0008080">
    <property type="term" value="F:N-acetyltransferase activity"/>
    <property type="evidence" value="ECO:0007669"/>
    <property type="project" value="InterPro"/>
</dbReference>
<reference evidence="3 4" key="1">
    <citation type="submission" date="2019-01" db="EMBL/GenBank/DDBJ databases">
        <title>Ktedonosporobacter rubrisoli SCAWS-G2.</title>
        <authorList>
            <person name="Huang Y."/>
            <person name="Yan B."/>
        </authorList>
    </citation>
    <scope>NUCLEOTIDE SEQUENCE [LARGE SCALE GENOMIC DNA]</scope>
    <source>
        <strain evidence="3 4">SCAWS-G2</strain>
    </source>
</reference>
<name>A0A4P6K2A2_KTERU</name>
<dbReference type="PANTHER" id="PTHR13947">
    <property type="entry name" value="GNAT FAMILY N-ACETYLTRANSFERASE"/>
    <property type="match status" value="1"/>
</dbReference>
<evidence type="ECO:0000259" key="2">
    <source>
        <dbReference type="PROSITE" id="PS51186"/>
    </source>
</evidence>
<evidence type="ECO:0000313" key="3">
    <source>
        <dbReference type="EMBL" id="QBD81973.1"/>
    </source>
</evidence>
<dbReference type="PROSITE" id="PS51186">
    <property type="entry name" value="GNAT"/>
    <property type="match status" value="1"/>
</dbReference>
<dbReference type="InterPro" id="IPR050769">
    <property type="entry name" value="NAT_camello-type"/>
</dbReference>
<dbReference type="Proteomes" id="UP000290365">
    <property type="component" value="Chromosome"/>
</dbReference>
<dbReference type="AlphaFoldDB" id="A0A4P6K2A2"/>
<keyword evidence="1 3" id="KW-0808">Transferase</keyword>
<dbReference type="CDD" id="cd04301">
    <property type="entry name" value="NAT_SF"/>
    <property type="match status" value="1"/>
</dbReference>
<gene>
    <name evidence="3" type="ORF">EPA93_40745</name>
</gene>
<dbReference type="EMBL" id="CP035758">
    <property type="protein sequence ID" value="QBD81973.1"/>
    <property type="molecule type" value="Genomic_DNA"/>
</dbReference>
<dbReference type="InterPro" id="IPR000182">
    <property type="entry name" value="GNAT_dom"/>
</dbReference>
<dbReference type="InterPro" id="IPR016181">
    <property type="entry name" value="Acyl_CoA_acyltransferase"/>
</dbReference>
<proteinExistence type="predicted"/>